<dbReference type="PIRSF" id="PIRSF031611">
    <property type="entry name" value="Competence_ComGF"/>
    <property type="match status" value="1"/>
</dbReference>
<keyword evidence="1" id="KW-1133">Transmembrane helix</keyword>
<evidence type="ECO:0000256" key="1">
    <source>
        <dbReference type="SAM" id="Phobius"/>
    </source>
</evidence>
<organism evidence="2 3">
    <name type="scientific">Streptococcus acidominimus</name>
    <dbReference type="NCBI Taxonomy" id="1326"/>
    <lineage>
        <taxon>Bacteria</taxon>
        <taxon>Bacillati</taxon>
        <taxon>Bacillota</taxon>
        <taxon>Bacilli</taxon>
        <taxon>Lactobacillales</taxon>
        <taxon>Streptococcaceae</taxon>
        <taxon>Streptococcus</taxon>
    </lineage>
</organism>
<proteinExistence type="predicted"/>
<dbReference type="InterPro" id="IPR016977">
    <property type="entry name" value="ComGF"/>
</dbReference>
<dbReference type="Pfam" id="PF15980">
    <property type="entry name" value="ComGF"/>
    <property type="match status" value="1"/>
</dbReference>
<dbReference type="Proteomes" id="UP000297747">
    <property type="component" value="Unassembled WGS sequence"/>
</dbReference>
<gene>
    <name evidence="2" type="ORF">E4U01_02570</name>
</gene>
<dbReference type="EMBL" id="SPQA01000005">
    <property type="protein sequence ID" value="TFU31411.1"/>
    <property type="molecule type" value="Genomic_DNA"/>
</dbReference>
<keyword evidence="1" id="KW-0812">Transmembrane</keyword>
<name>A0A4Y9FQE8_STRAI</name>
<sequence length="169" mass="19760">MDCASQLNETLIIFVSGIRGRRCYLLKKSKVSAFSLLECLLALLVLSGSLLVFDGLAKLIHQEVTYQEASIEKKWLVFAEQLRYELDDVRFIKVEHDRLYVDKSGRKLSFGKSKADDFRKTDDKGRGYQPMLYQVRSAKIHQEKAFVQIDITFENGWERSFVYRFEEKM</sequence>
<dbReference type="AlphaFoldDB" id="A0A4Y9FQE8"/>
<comment type="caution">
    <text evidence="2">The sequence shown here is derived from an EMBL/GenBank/DDBJ whole genome shotgun (WGS) entry which is preliminary data.</text>
</comment>
<protein>
    <submittedName>
        <fullName evidence="2">Competence protein ComGF</fullName>
    </submittedName>
</protein>
<dbReference type="NCBIfam" id="NF041002">
    <property type="entry name" value="pilin_ComGF"/>
    <property type="match status" value="1"/>
</dbReference>
<reference evidence="2 3" key="1">
    <citation type="submission" date="2019-03" db="EMBL/GenBank/DDBJ databases">
        <title>Diversity of the mouse oral microbiome.</title>
        <authorList>
            <person name="Joseph S."/>
            <person name="Aduse-Opoku J."/>
            <person name="Curtis M."/>
            <person name="Wade W."/>
            <person name="Hashim A."/>
        </authorList>
    </citation>
    <scope>NUCLEOTIDE SEQUENCE [LARGE SCALE GENOMIC DNA]</scope>
    <source>
        <strain evidence="2 3">HT4</strain>
    </source>
</reference>
<accession>A0A4Y9FQE8</accession>
<evidence type="ECO:0000313" key="2">
    <source>
        <dbReference type="EMBL" id="TFU31411.1"/>
    </source>
</evidence>
<evidence type="ECO:0000313" key="3">
    <source>
        <dbReference type="Proteomes" id="UP000297747"/>
    </source>
</evidence>
<feature type="transmembrane region" description="Helical" evidence="1">
    <location>
        <begin position="31"/>
        <end position="53"/>
    </location>
</feature>
<keyword evidence="1" id="KW-0472">Membrane</keyword>